<evidence type="ECO:0000256" key="10">
    <source>
        <dbReference type="ARBA" id="ARBA00022833"/>
    </source>
</evidence>
<evidence type="ECO:0000256" key="3">
    <source>
        <dbReference type="ARBA" id="ARBA00010136"/>
    </source>
</evidence>
<dbReference type="SUPFAM" id="SSF55486">
    <property type="entry name" value="Metalloproteases ('zincins'), catalytic domain"/>
    <property type="match status" value="1"/>
</dbReference>
<keyword evidence="10" id="KW-0862">Zinc</keyword>
<feature type="domain" description="Peptidase M1 membrane alanine aminopeptidase" evidence="12">
    <location>
        <begin position="299"/>
        <end position="444"/>
    </location>
</feature>
<evidence type="ECO:0000256" key="2">
    <source>
        <dbReference type="ARBA" id="ARBA00001947"/>
    </source>
</evidence>
<dbReference type="InterPro" id="IPR045357">
    <property type="entry name" value="Aminopeptidase_N-like_N"/>
</dbReference>
<dbReference type="RefSeq" id="WP_394832963.1">
    <property type="nucleotide sequence ID" value="NZ_CP089929.1"/>
</dbReference>
<keyword evidence="15" id="KW-1185">Reference proteome</keyword>
<protein>
    <recommendedName>
        <fullName evidence="5">Aminopeptidase N</fullName>
        <ecNumber evidence="4">3.4.11.2</ecNumber>
    </recommendedName>
</protein>
<dbReference type="Gene3D" id="1.10.390.10">
    <property type="entry name" value="Neutral Protease Domain 2"/>
    <property type="match status" value="1"/>
</dbReference>
<comment type="similarity">
    <text evidence="3">Belongs to the peptidase M1 family.</text>
</comment>
<dbReference type="EMBL" id="CP089983">
    <property type="protein sequence ID" value="WXB03333.1"/>
    <property type="molecule type" value="Genomic_DNA"/>
</dbReference>
<dbReference type="InterPro" id="IPR042097">
    <property type="entry name" value="Aminopeptidase_N-like_N_sf"/>
</dbReference>
<evidence type="ECO:0000256" key="7">
    <source>
        <dbReference type="ARBA" id="ARBA00022670"/>
    </source>
</evidence>
<organism evidence="14 15">
    <name type="scientific">Pendulispora rubella</name>
    <dbReference type="NCBI Taxonomy" id="2741070"/>
    <lineage>
        <taxon>Bacteria</taxon>
        <taxon>Pseudomonadati</taxon>
        <taxon>Myxococcota</taxon>
        <taxon>Myxococcia</taxon>
        <taxon>Myxococcales</taxon>
        <taxon>Sorangiineae</taxon>
        <taxon>Pendulisporaceae</taxon>
        <taxon>Pendulispora</taxon>
    </lineage>
</organism>
<dbReference type="PANTHER" id="PTHR11533">
    <property type="entry name" value="PROTEASE M1 ZINC METALLOPROTEASE"/>
    <property type="match status" value="1"/>
</dbReference>
<dbReference type="EC" id="3.4.11.2" evidence="4"/>
<sequence length="452" mass="49248">MNPKCRYGFLAATALCLNGACTHDRAPVHTTVTAASPQEGPPVRIMHHDVHLALQLEPPGLSGSAMLRVRATQPTQTLVLDAKDLRVTQVARSGIPLPFRQEGERLFVELSAPLEGDATLQFTWQGSLTGKMPRLSREHGEVWAGYRTSAWMPTLLAPEQRATLALRITAPAELKVVASGRALGARPAGEGRTTHAFALEQPAPTFLFGFAAGRFAEAELAVDGVKLRALGPAGADLAGALAITAPMYRFLRQRTGLAIPSTEYTQVFVHGDAAQEAAGLAFLSAESLDDVRTDPTEDWIFSHELSHQWFAWRVACADFGDFWLNEGFATFLVAAYKEERWGHEAYAREVALWRTRSAKVHDEGRDAPVSLPGHPAEPAARGVTYSRGALVLHKLRTELGDAAFWAGIQRYVREQSGRAAHTEHLRAALEAAAGRDLKPFFAHWVYAPASDL</sequence>
<keyword evidence="6" id="KW-0031">Aminopeptidase</keyword>
<evidence type="ECO:0000259" key="12">
    <source>
        <dbReference type="Pfam" id="PF01433"/>
    </source>
</evidence>
<dbReference type="Pfam" id="PF01433">
    <property type="entry name" value="Peptidase_M1"/>
    <property type="match status" value="1"/>
</dbReference>
<evidence type="ECO:0000256" key="5">
    <source>
        <dbReference type="ARBA" id="ARBA00015611"/>
    </source>
</evidence>
<evidence type="ECO:0000313" key="14">
    <source>
        <dbReference type="EMBL" id="WXB03333.1"/>
    </source>
</evidence>
<keyword evidence="8" id="KW-0479">Metal-binding</keyword>
<dbReference type="Pfam" id="PF17900">
    <property type="entry name" value="Peptidase_M1_N"/>
    <property type="match status" value="1"/>
</dbReference>
<dbReference type="InterPro" id="IPR001930">
    <property type="entry name" value="Peptidase_M1"/>
</dbReference>
<dbReference type="SUPFAM" id="SSF63737">
    <property type="entry name" value="Leukotriene A4 hydrolase N-terminal domain"/>
    <property type="match status" value="1"/>
</dbReference>
<dbReference type="PANTHER" id="PTHR11533:SF174">
    <property type="entry name" value="PUROMYCIN-SENSITIVE AMINOPEPTIDASE-RELATED"/>
    <property type="match status" value="1"/>
</dbReference>
<dbReference type="Gene3D" id="2.60.40.1730">
    <property type="entry name" value="tricorn interacting facor f3 domain"/>
    <property type="match status" value="1"/>
</dbReference>
<evidence type="ECO:0000256" key="11">
    <source>
        <dbReference type="ARBA" id="ARBA00023049"/>
    </source>
</evidence>
<comment type="catalytic activity">
    <reaction evidence="1">
        <text>Release of an N-terminal amino acid, Xaa-|-Yaa- from a peptide, amide or arylamide. Xaa is preferably Ala, but may be most amino acids including Pro (slow action). When a terminal hydrophobic residue is followed by a prolyl residue, the two may be released as an intact Xaa-Pro dipeptide.</text>
        <dbReference type="EC" id="3.4.11.2"/>
    </reaction>
</comment>
<dbReference type="InterPro" id="IPR027268">
    <property type="entry name" value="Peptidase_M4/M1_CTD_sf"/>
</dbReference>
<evidence type="ECO:0000259" key="13">
    <source>
        <dbReference type="Pfam" id="PF17900"/>
    </source>
</evidence>
<dbReference type="InterPro" id="IPR014782">
    <property type="entry name" value="Peptidase_M1_dom"/>
</dbReference>
<feature type="domain" description="Aminopeptidase N-like N-terminal" evidence="13">
    <location>
        <begin position="47"/>
        <end position="207"/>
    </location>
</feature>
<evidence type="ECO:0000256" key="4">
    <source>
        <dbReference type="ARBA" id="ARBA00012564"/>
    </source>
</evidence>
<comment type="cofactor">
    <cofactor evidence="2">
        <name>Zn(2+)</name>
        <dbReference type="ChEBI" id="CHEBI:29105"/>
    </cofactor>
</comment>
<evidence type="ECO:0000256" key="8">
    <source>
        <dbReference type="ARBA" id="ARBA00022723"/>
    </source>
</evidence>
<accession>A0ABZ2KXK8</accession>
<keyword evidence="7" id="KW-0645">Protease</keyword>
<proteinExistence type="inferred from homology"/>
<evidence type="ECO:0000313" key="15">
    <source>
        <dbReference type="Proteomes" id="UP001374803"/>
    </source>
</evidence>
<dbReference type="InterPro" id="IPR050344">
    <property type="entry name" value="Peptidase_M1_aminopeptidases"/>
</dbReference>
<evidence type="ECO:0000256" key="1">
    <source>
        <dbReference type="ARBA" id="ARBA00000098"/>
    </source>
</evidence>
<dbReference type="PRINTS" id="PR00756">
    <property type="entry name" value="ALADIPTASE"/>
</dbReference>
<evidence type="ECO:0000256" key="9">
    <source>
        <dbReference type="ARBA" id="ARBA00022801"/>
    </source>
</evidence>
<keyword evidence="11" id="KW-0482">Metalloprotease</keyword>
<evidence type="ECO:0000256" key="6">
    <source>
        <dbReference type="ARBA" id="ARBA00022438"/>
    </source>
</evidence>
<gene>
    <name evidence="14" type="ORF">LVJ94_41325</name>
</gene>
<name>A0ABZ2KXK8_9BACT</name>
<reference evidence="14" key="1">
    <citation type="submission" date="2021-12" db="EMBL/GenBank/DDBJ databases">
        <title>Discovery of the Pendulisporaceae a myxobacterial family with distinct sporulation behavior and unique specialized metabolism.</title>
        <authorList>
            <person name="Garcia R."/>
            <person name="Popoff A."/>
            <person name="Bader C.D."/>
            <person name="Loehr J."/>
            <person name="Walesch S."/>
            <person name="Walt C."/>
            <person name="Boldt J."/>
            <person name="Bunk B."/>
            <person name="Haeckl F.J.F.P.J."/>
            <person name="Gunesch A.P."/>
            <person name="Birkelbach J."/>
            <person name="Nuebel U."/>
            <person name="Pietschmann T."/>
            <person name="Bach T."/>
            <person name="Mueller R."/>
        </authorList>
    </citation>
    <scope>NUCLEOTIDE SEQUENCE</scope>
    <source>
        <strain evidence="14">MSr11367</strain>
    </source>
</reference>
<keyword evidence="9" id="KW-0378">Hydrolase</keyword>
<dbReference type="Proteomes" id="UP001374803">
    <property type="component" value="Chromosome"/>
</dbReference>